<dbReference type="InterPro" id="IPR036458">
    <property type="entry name" value="Na:dicarbo_symporter_sf"/>
</dbReference>
<evidence type="ECO:0000256" key="8">
    <source>
        <dbReference type="RuleBase" id="RU361216"/>
    </source>
</evidence>
<keyword evidence="4 8" id="KW-0769">Symport</keyword>
<name>A0A2G8LNV0_STIJA</name>
<dbReference type="PROSITE" id="PS00714">
    <property type="entry name" value="NA_DICARBOXYL_SYMP_2"/>
    <property type="match status" value="1"/>
</dbReference>
<evidence type="ECO:0000256" key="2">
    <source>
        <dbReference type="ARBA" id="ARBA00022448"/>
    </source>
</evidence>
<feature type="transmembrane region" description="Helical" evidence="8">
    <location>
        <begin position="157"/>
        <end position="177"/>
    </location>
</feature>
<evidence type="ECO:0000256" key="5">
    <source>
        <dbReference type="ARBA" id="ARBA00022989"/>
    </source>
</evidence>
<comment type="caution">
    <text evidence="9">The sequence shown here is derived from an EMBL/GenBank/DDBJ whole genome shotgun (WGS) entry which is preliminary data.</text>
</comment>
<dbReference type="Pfam" id="PF00375">
    <property type="entry name" value="SDF"/>
    <property type="match status" value="1"/>
</dbReference>
<proteinExistence type="inferred from homology"/>
<organism evidence="9 10">
    <name type="scientific">Stichopus japonicus</name>
    <name type="common">Sea cucumber</name>
    <dbReference type="NCBI Taxonomy" id="307972"/>
    <lineage>
        <taxon>Eukaryota</taxon>
        <taxon>Metazoa</taxon>
        <taxon>Echinodermata</taxon>
        <taxon>Eleutherozoa</taxon>
        <taxon>Echinozoa</taxon>
        <taxon>Holothuroidea</taxon>
        <taxon>Aspidochirotacea</taxon>
        <taxon>Aspidochirotida</taxon>
        <taxon>Stichopodidae</taxon>
        <taxon>Apostichopus</taxon>
    </lineage>
</organism>
<keyword evidence="2 8" id="KW-0813">Transport</keyword>
<dbReference type="InterPro" id="IPR050746">
    <property type="entry name" value="DAACS"/>
</dbReference>
<dbReference type="GO" id="GO:0005313">
    <property type="term" value="F:L-glutamate transmembrane transporter activity"/>
    <property type="evidence" value="ECO:0007669"/>
    <property type="project" value="TreeGrafter"/>
</dbReference>
<sequence>MRVIEITGKALATDKSSDLHRSFNTMSAQMMNVLIAALHGLDTQSALNLGHVTESMLQMSVDLMYLMDSENLLDTEALDVMNSLLDDVNSVLLDLSKLTNQPKTGGVDSLLQLENLFNDLDVILVDMTTVIKSSTDYVVWYNDNSTDTVNILYVGEFLYNMNILGLVSFSIAFGVVVGRQGDDGKLVLRFFSATNEAVMTLVGIIMWYAPIGIFFLITGSMIGIDNWSELLESLGLYMLTVLSGLAIHGIIILPLLYVIFVRRNPYKYISGVTQALFTALGTSSSSATLPVTTRNLEINNGLDSRVTRFMLPIGATINMDGTALYEAVAAIFIAQMNGITLNFAEVITVSITATFASIGAAGIPQAGLVTLVIVLTAVGLPTDDIALILAVDFILDRFRTMINVEGDSIGAGIVNKLSQDDLAKQDEEELKLTKLEGISDGKVNKAYQATEEKYETLGDPDIEIISKM</sequence>
<keyword evidence="5 8" id="KW-1133">Transmembrane helix</keyword>
<dbReference type="AlphaFoldDB" id="A0A2G8LNV0"/>
<dbReference type="Gene3D" id="1.10.3860.10">
    <property type="entry name" value="Sodium:dicarboxylate symporter"/>
    <property type="match status" value="1"/>
</dbReference>
<evidence type="ECO:0000313" key="9">
    <source>
        <dbReference type="EMBL" id="PIK61915.1"/>
    </source>
</evidence>
<evidence type="ECO:0000256" key="7">
    <source>
        <dbReference type="ARBA" id="ARBA00023180"/>
    </source>
</evidence>
<dbReference type="GO" id="GO:0015175">
    <property type="term" value="F:neutral L-amino acid transmembrane transporter activity"/>
    <property type="evidence" value="ECO:0007669"/>
    <property type="project" value="TreeGrafter"/>
</dbReference>
<dbReference type="GO" id="GO:0015501">
    <property type="term" value="F:glutamate:sodium symporter activity"/>
    <property type="evidence" value="ECO:0007669"/>
    <property type="project" value="TreeGrafter"/>
</dbReference>
<feature type="transmembrane region" description="Helical" evidence="8">
    <location>
        <begin position="198"/>
        <end position="224"/>
    </location>
</feature>
<dbReference type="STRING" id="307972.A0A2G8LNV0"/>
<evidence type="ECO:0000256" key="4">
    <source>
        <dbReference type="ARBA" id="ARBA00022847"/>
    </source>
</evidence>
<dbReference type="Proteomes" id="UP000230750">
    <property type="component" value="Unassembled WGS sequence"/>
</dbReference>
<dbReference type="PRINTS" id="PR00173">
    <property type="entry name" value="EDTRNSPORT"/>
</dbReference>
<keyword evidence="7" id="KW-0325">Glycoprotein</keyword>
<comment type="subcellular location">
    <subcellularLocation>
        <location evidence="1 8">Membrane</location>
        <topology evidence="1 8">Multi-pass membrane protein</topology>
    </subcellularLocation>
</comment>
<keyword evidence="6 8" id="KW-0472">Membrane</keyword>
<comment type="similarity">
    <text evidence="8">Belongs to the dicarboxylate/amino acid:cation symporter (DAACS) (TC 2.A.23) family.</text>
</comment>
<reference evidence="9 10" key="1">
    <citation type="journal article" date="2017" name="PLoS Biol.">
        <title>The sea cucumber genome provides insights into morphological evolution and visceral regeneration.</title>
        <authorList>
            <person name="Zhang X."/>
            <person name="Sun L."/>
            <person name="Yuan J."/>
            <person name="Sun Y."/>
            <person name="Gao Y."/>
            <person name="Zhang L."/>
            <person name="Li S."/>
            <person name="Dai H."/>
            <person name="Hamel J.F."/>
            <person name="Liu C."/>
            <person name="Yu Y."/>
            <person name="Liu S."/>
            <person name="Lin W."/>
            <person name="Guo K."/>
            <person name="Jin S."/>
            <person name="Xu P."/>
            <person name="Storey K.B."/>
            <person name="Huan P."/>
            <person name="Zhang T."/>
            <person name="Zhou Y."/>
            <person name="Zhang J."/>
            <person name="Lin C."/>
            <person name="Li X."/>
            <person name="Xing L."/>
            <person name="Huo D."/>
            <person name="Sun M."/>
            <person name="Wang L."/>
            <person name="Mercier A."/>
            <person name="Li F."/>
            <person name="Yang H."/>
            <person name="Xiang J."/>
        </authorList>
    </citation>
    <scope>NUCLEOTIDE SEQUENCE [LARGE SCALE GENOMIC DNA]</scope>
    <source>
        <strain evidence="9">Shaxun</strain>
        <tissue evidence="9">Muscle</tissue>
    </source>
</reference>
<evidence type="ECO:0000256" key="1">
    <source>
        <dbReference type="ARBA" id="ARBA00004141"/>
    </source>
</evidence>
<dbReference type="EMBL" id="MRZV01000022">
    <property type="protein sequence ID" value="PIK61915.1"/>
    <property type="molecule type" value="Genomic_DNA"/>
</dbReference>
<protein>
    <recommendedName>
        <fullName evidence="8">Amino acid transporter</fullName>
    </recommendedName>
</protein>
<dbReference type="PANTHER" id="PTHR11958">
    <property type="entry name" value="SODIUM/DICARBOXYLATE SYMPORTER-RELATED"/>
    <property type="match status" value="1"/>
</dbReference>
<evidence type="ECO:0000256" key="6">
    <source>
        <dbReference type="ARBA" id="ARBA00023136"/>
    </source>
</evidence>
<feature type="transmembrane region" description="Helical" evidence="8">
    <location>
        <begin position="236"/>
        <end position="261"/>
    </location>
</feature>
<dbReference type="InterPro" id="IPR001991">
    <property type="entry name" value="Na-dicarboxylate_symporter"/>
</dbReference>
<dbReference type="InterPro" id="IPR018107">
    <property type="entry name" value="Na-dicarboxylate_symporter_CS"/>
</dbReference>
<feature type="transmembrane region" description="Helical" evidence="8">
    <location>
        <begin position="341"/>
        <end position="363"/>
    </location>
</feature>
<dbReference type="OrthoDB" id="5877963at2759"/>
<keyword evidence="10" id="KW-1185">Reference proteome</keyword>
<feature type="transmembrane region" description="Helical" evidence="8">
    <location>
        <begin position="369"/>
        <end position="395"/>
    </location>
</feature>
<evidence type="ECO:0000313" key="10">
    <source>
        <dbReference type="Proteomes" id="UP000230750"/>
    </source>
</evidence>
<dbReference type="GO" id="GO:0005886">
    <property type="term" value="C:plasma membrane"/>
    <property type="evidence" value="ECO:0007669"/>
    <property type="project" value="TreeGrafter"/>
</dbReference>
<keyword evidence="3 8" id="KW-0812">Transmembrane</keyword>
<accession>A0A2G8LNV0</accession>
<dbReference type="PANTHER" id="PTHR11958:SF63">
    <property type="entry name" value="AMINO ACID TRANSPORTER"/>
    <property type="match status" value="1"/>
</dbReference>
<gene>
    <name evidence="9" type="ORF">BSL78_01140</name>
</gene>
<dbReference type="SUPFAM" id="SSF118215">
    <property type="entry name" value="Proton glutamate symport protein"/>
    <property type="match status" value="1"/>
</dbReference>
<evidence type="ECO:0000256" key="3">
    <source>
        <dbReference type="ARBA" id="ARBA00022692"/>
    </source>
</evidence>